<proteinExistence type="predicted"/>
<keyword evidence="2" id="KW-1185">Reference proteome</keyword>
<evidence type="ECO:0000313" key="2">
    <source>
        <dbReference type="Proteomes" id="UP000474024"/>
    </source>
</evidence>
<evidence type="ECO:0008006" key="3">
    <source>
        <dbReference type="Google" id="ProtNLM"/>
    </source>
</evidence>
<name>A0A6L5YU75_9FIRM</name>
<evidence type="ECO:0000313" key="1">
    <source>
        <dbReference type="EMBL" id="MST75509.1"/>
    </source>
</evidence>
<dbReference type="RefSeq" id="WP_154430474.1">
    <property type="nucleotide sequence ID" value="NZ_VUNI01000020.1"/>
</dbReference>
<protein>
    <recommendedName>
        <fullName evidence="3">Tetratricopeptide repeat protein</fullName>
    </recommendedName>
</protein>
<dbReference type="Proteomes" id="UP000474024">
    <property type="component" value="Unassembled WGS sequence"/>
</dbReference>
<reference evidence="1 2" key="1">
    <citation type="submission" date="2019-08" db="EMBL/GenBank/DDBJ databases">
        <title>In-depth cultivation of the pig gut microbiome towards novel bacterial diversity and tailored functional studies.</title>
        <authorList>
            <person name="Wylensek D."/>
            <person name="Hitch T.C.A."/>
            <person name="Clavel T."/>
        </authorList>
    </citation>
    <scope>NUCLEOTIDE SEQUENCE [LARGE SCALE GENOMIC DNA]</scope>
    <source>
        <strain evidence="1 2">MUC/MUC-530-WT-4D</strain>
    </source>
</reference>
<accession>A0A6L5YU75</accession>
<gene>
    <name evidence="1" type="ORF">FYJ75_10850</name>
</gene>
<dbReference type="AlphaFoldDB" id="A0A6L5YU75"/>
<organism evidence="1 2">
    <name type="scientific">Roseburia porci</name>
    <dbReference type="NCBI Taxonomy" id="2605790"/>
    <lineage>
        <taxon>Bacteria</taxon>
        <taxon>Bacillati</taxon>
        <taxon>Bacillota</taxon>
        <taxon>Clostridia</taxon>
        <taxon>Lachnospirales</taxon>
        <taxon>Lachnospiraceae</taxon>
        <taxon>Roseburia</taxon>
    </lineage>
</organism>
<dbReference type="EMBL" id="VUNI01000020">
    <property type="protein sequence ID" value="MST75509.1"/>
    <property type="molecule type" value="Genomic_DNA"/>
</dbReference>
<comment type="caution">
    <text evidence="1">The sequence shown here is derived from an EMBL/GenBank/DDBJ whole genome shotgun (WGS) entry which is preliminary data.</text>
</comment>
<sequence length="195" mass="22393">MLPFLTFCILFVLVLAHFRRKNDAAQSKVEEDFWSREYESNATRRQDISELDYITIPLGKLPLDLDTDSSRRIQSLASEKMIDLSSYTNTDLKLKYGAANLETLSKYECNYVDLEKALDIYASELLDHDRTQDAITILEYAVAIGSDVGHTYLTLADLYHDTGENAKTQELITHAREHASLNRQPFLDKMQDYLT</sequence>